<evidence type="ECO:0000313" key="4">
    <source>
        <dbReference type="Proteomes" id="UP001647436"/>
    </source>
</evidence>
<dbReference type="SMART" id="SM00471">
    <property type="entry name" value="HDc"/>
    <property type="match status" value="1"/>
</dbReference>
<dbReference type="NCBIfam" id="TIGR00277">
    <property type="entry name" value="HDIG"/>
    <property type="match status" value="1"/>
</dbReference>
<dbReference type="EC" id="3.1.4.-" evidence="3"/>
<keyword evidence="4" id="KW-1185">Reference proteome</keyword>
<organism evidence="3 4">
    <name type="scientific">Comamonas brasiliensis</name>
    <dbReference type="NCBI Taxonomy" id="1812482"/>
    <lineage>
        <taxon>Bacteria</taxon>
        <taxon>Pseudomonadati</taxon>
        <taxon>Pseudomonadota</taxon>
        <taxon>Betaproteobacteria</taxon>
        <taxon>Burkholderiales</taxon>
        <taxon>Comamonadaceae</taxon>
        <taxon>Comamonas</taxon>
    </lineage>
</organism>
<evidence type="ECO:0000259" key="2">
    <source>
        <dbReference type="PROSITE" id="PS51832"/>
    </source>
</evidence>
<evidence type="ECO:0000313" key="3">
    <source>
        <dbReference type="EMBL" id="MBS3017923.1"/>
    </source>
</evidence>
<comment type="caution">
    <text evidence="3">The sequence shown here is derived from an EMBL/GenBank/DDBJ whole genome shotgun (WGS) entry which is preliminary data.</text>
</comment>
<feature type="region of interest" description="Disordered" evidence="1">
    <location>
        <begin position="49"/>
        <end position="68"/>
    </location>
</feature>
<reference evidence="3 4" key="1">
    <citation type="submission" date="2020-03" db="EMBL/GenBank/DDBJ databases">
        <title>The role of nitrogen metabolism on polyethylene biodegradation.</title>
        <authorList>
            <person name="Peixoto J."/>
            <person name="Vizzotto C.S."/>
            <person name="Ramos A."/>
            <person name="Alves G."/>
            <person name="Steindorff A."/>
            <person name="Kruger R."/>
        </authorList>
    </citation>
    <scope>NUCLEOTIDE SEQUENCE [LARGE SCALE GENOMIC DNA]</scope>
    <source>
        <strain evidence="3 4">PE63</strain>
    </source>
</reference>
<dbReference type="Pfam" id="PF11871">
    <property type="entry name" value="DUF3391"/>
    <property type="match status" value="1"/>
</dbReference>
<dbReference type="PANTHER" id="PTHR43155">
    <property type="entry name" value="CYCLIC DI-GMP PHOSPHODIESTERASE PA4108-RELATED"/>
    <property type="match status" value="1"/>
</dbReference>
<dbReference type="PANTHER" id="PTHR43155:SF2">
    <property type="entry name" value="CYCLIC DI-GMP PHOSPHODIESTERASE PA4108"/>
    <property type="match status" value="1"/>
</dbReference>
<dbReference type="SUPFAM" id="SSF109604">
    <property type="entry name" value="HD-domain/PDEase-like"/>
    <property type="match status" value="1"/>
</dbReference>
<dbReference type="InterPro" id="IPR003607">
    <property type="entry name" value="HD/PDEase_dom"/>
</dbReference>
<dbReference type="PROSITE" id="PS51832">
    <property type="entry name" value="HD_GYP"/>
    <property type="match status" value="1"/>
</dbReference>
<feature type="domain" description="HD-GYP" evidence="2">
    <location>
        <begin position="116"/>
        <end position="315"/>
    </location>
</feature>
<dbReference type="Proteomes" id="UP001647436">
    <property type="component" value="Unassembled WGS sequence"/>
</dbReference>
<dbReference type="Gene3D" id="1.10.3210.10">
    <property type="entry name" value="Hypothetical protein af1432"/>
    <property type="match status" value="1"/>
</dbReference>
<keyword evidence="3" id="KW-0378">Hydrolase</keyword>
<name>A0ABS5LN49_9BURK</name>
<accession>A0ABS5LN49</accession>
<sequence length="399" mass="43167">MYVHLETGWLRHPFPVSSFKIVNDEQLQTLRTLKLKAVQVDLSRSDLEEAVTPSVAPPRPAASHPDSDAHAWRDSILGVQSRFLGAVSVFDDVQALLPANPEGARATTDRLVAQQVVKLAQARDLSLHLLADTGGATFGVHGVNVSVLSLLLGKTLGLRNDVLQDLGTAALLHDIGKPGLEISASANALNQGTDRMPLRETAYARHVGESVALALSMGYPPSVTTAIAQHHEWADGSGFPLGLLATDMDIAGQILALANNFERLCNLPLQGNEMTPHEAMAALYGQYRQRYAPEVLKAFVQTLGVYPPGSLVELSDGRMGVVVSVNTSQSLKPQVLTYDTQTAQKLRFVDLLEYVGLGIRRGLTRNQLSRNALEALQPQRRLCYFFDSSAAPAVEKDLA</sequence>
<protein>
    <submittedName>
        <fullName evidence="3">Cyclic di-GMP phosphodiesterase</fullName>
        <ecNumber evidence="3">3.1.4.-</ecNumber>
    </submittedName>
</protein>
<dbReference type="InterPro" id="IPR006675">
    <property type="entry name" value="HDIG_dom"/>
</dbReference>
<proteinExistence type="predicted"/>
<dbReference type="CDD" id="cd00077">
    <property type="entry name" value="HDc"/>
    <property type="match status" value="1"/>
</dbReference>
<dbReference type="EMBL" id="JAANES010000001">
    <property type="protein sequence ID" value="MBS3017923.1"/>
    <property type="molecule type" value="Genomic_DNA"/>
</dbReference>
<gene>
    <name evidence="3" type="ORF">DJFAAGMI_00653</name>
</gene>
<dbReference type="InterPro" id="IPR037522">
    <property type="entry name" value="HD_GYP_dom"/>
</dbReference>
<dbReference type="InterPro" id="IPR021812">
    <property type="entry name" value="DUF3391"/>
</dbReference>
<dbReference type="Pfam" id="PF13487">
    <property type="entry name" value="HD_5"/>
    <property type="match status" value="1"/>
</dbReference>
<evidence type="ECO:0000256" key="1">
    <source>
        <dbReference type="SAM" id="MobiDB-lite"/>
    </source>
</evidence>
<dbReference type="GO" id="GO:0016787">
    <property type="term" value="F:hydrolase activity"/>
    <property type="evidence" value="ECO:0007669"/>
    <property type="project" value="UniProtKB-KW"/>
</dbReference>